<reference evidence="1 2" key="1">
    <citation type="submission" date="2019-04" db="EMBL/GenBank/DDBJ databases">
        <title>Bacillus sediminilitoris sp. nov., isolated from a tidal flat sediment on the East China Sea.</title>
        <authorList>
            <person name="Wei Y."/>
            <person name="Mao H."/>
            <person name="Fang J."/>
        </authorList>
    </citation>
    <scope>NUCLEOTIDE SEQUENCE [LARGE SCALE GENOMIC DNA]</scope>
    <source>
        <strain evidence="1 2">DSL-17</strain>
    </source>
</reference>
<dbReference type="RefSeq" id="WP_136351633.1">
    <property type="nucleotide sequence ID" value="NZ_CP046266.1"/>
</dbReference>
<sequence>MGHTFEKFVLKGLLIFSMVIFLPLVRKKPIHDMKDWLLVFFLKGYFSSFIDTFVVKKGFVKYPYNLFKIFDISVVFNYLIFPLSCIYFNQLTKKSNLVGVISKVLLFSIPMTIIETWFERNTDLIKYKKSWNWKYSFLSINATFLFVRLIIQLVRKTADGDSKNTTI</sequence>
<dbReference type="AlphaFoldDB" id="A0A4S4C3L8"/>
<protein>
    <submittedName>
        <fullName evidence="1">Uncharacterized protein</fullName>
    </submittedName>
</protein>
<dbReference type="EMBL" id="SSNT01000002">
    <property type="protein sequence ID" value="THF82351.1"/>
    <property type="molecule type" value="Genomic_DNA"/>
</dbReference>
<dbReference type="Proteomes" id="UP000310334">
    <property type="component" value="Unassembled WGS sequence"/>
</dbReference>
<gene>
    <name evidence="1" type="ORF">E6W99_02655</name>
</gene>
<dbReference type="InterPro" id="IPR048147">
    <property type="entry name" value="CBO0543-like"/>
</dbReference>
<keyword evidence="2" id="KW-1185">Reference proteome</keyword>
<evidence type="ECO:0000313" key="1">
    <source>
        <dbReference type="EMBL" id="THF82351.1"/>
    </source>
</evidence>
<name>A0A4S4C3L8_9BACI</name>
<dbReference type="OrthoDB" id="2622010at2"/>
<evidence type="ECO:0000313" key="2">
    <source>
        <dbReference type="Proteomes" id="UP000310334"/>
    </source>
</evidence>
<dbReference type="NCBIfam" id="NF041644">
    <property type="entry name" value="CBO0543_fam"/>
    <property type="match status" value="1"/>
</dbReference>
<comment type="caution">
    <text evidence="1">The sequence shown here is derived from an EMBL/GenBank/DDBJ whole genome shotgun (WGS) entry which is preliminary data.</text>
</comment>
<organism evidence="1 2">
    <name type="scientific">Metabacillus sediminilitoris</name>
    <dbReference type="NCBI Taxonomy" id="2567941"/>
    <lineage>
        <taxon>Bacteria</taxon>
        <taxon>Bacillati</taxon>
        <taxon>Bacillota</taxon>
        <taxon>Bacilli</taxon>
        <taxon>Bacillales</taxon>
        <taxon>Bacillaceae</taxon>
        <taxon>Metabacillus</taxon>
    </lineage>
</organism>
<accession>A0A4S4C3L8</accession>
<proteinExistence type="predicted"/>